<dbReference type="AlphaFoldDB" id="A0A1S6HIT0"/>
<dbReference type="Gene3D" id="3.40.390.10">
    <property type="entry name" value="Collagenase (Catalytic Domain)"/>
    <property type="match status" value="1"/>
</dbReference>
<keyword evidence="13" id="KW-1185">Reference proteome</keyword>
<evidence type="ECO:0000256" key="3">
    <source>
        <dbReference type="ARBA" id="ARBA00022723"/>
    </source>
</evidence>
<dbReference type="InterPro" id="IPR001567">
    <property type="entry name" value="Pept_M3A_M3B_dom"/>
</dbReference>
<gene>
    <name evidence="12" type="ORF">Sps_00184</name>
</gene>
<dbReference type="InterPro" id="IPR034005">
    <property type="entry name" value="M3A_DCP"/>
</dbReference>
<dbReference type="OrthoDB" id="9773538at2"/>
<dbReference type="GO" id="GO:0006508">
    <property type="term" value="P:proteolysis"/>
    <property type="evidence" value="ECO:0007669"/>
    <property type="project" value="UniProtKB-KW"/>
</dbReference>
<dbReference type="Pfam" id="PF01432">
    <property type="entry name" value="Peptidase_M3"/>
    <property type="match status" value="1"/>
</dbReference>
<name>A0A1S6HIT0_9GAMM</name>
<dbReference type="GO" id="GO:0004222">
    <property type="term" value="F:metalloendopeptidase activity"/>
    <property type="evidence" value="ECO:0007669"/>
    <property type="project" value="UniProtKB-EC"/>
</dbReference>
<protein>
    <recommendedName>
        <fullName evidence="8">oligopeptidase A</fullName>
        <ecNumber evidence="8">3.4.24.70</ecNumber>
    </recommendedName>
</protein>
<dbReference type="CDD" id="cd06456">
    <property type="entry name" value="M3A_DCP"/>
    <property type="match status" value="1"/>
</dbReference>
<dbReference type="Gene3D" id="1.10.1370.10">
    <property type="entry name" value="Neurolysin, domain 3"/>
    <property type="match status" value="1"/>
</dbReference>
<evidence type="ECO:0000256" key="5">
    <source>
        <dbReference type="ARBA" id="ARBA00022833"/>
    </source>
</evidence>
<proteinExistence type="inferred from homology"/>
<evidence type="ECO:0000259" key="11">
    <source>
        <dbReference type="Pfam" id="PF19310"/>
    </source>
</evidence>
<dbReference type="NCBIfam" id="NF008159">
    <property type="entry name" value="PRK10911.1"/>
    <property type="match status" value="1"/>
</dbReference>
<evidence type="ECO:0000256" key="1">
    <source>
        <dbReference type="ARBA" id="ARBA00006040"/>
    </source>
</evidence>
<keyword evidence="2 9" id="KW-0645">Protease</keyword>
<dbReference type="EC" id="3.4.24.70" evidence="8"/>
<dbReference type="Pfam" id="PF19310">
    <property type="entry name" value="TOP_N"/>
    <property type="match status" value="1"/>
</dbReference>
<evidence type="ECO:0000256" key="2">
    <source>
        <dbReference type="ARBA" id="ARBA00022670"/>
    </source>
</evidence>
<evidence type="ECO:0000313" key="13">
    <source>
        <dbReference type="Proteomes" id="UP000189545"/>
    </source>
</evidence>
<accession>A0A1S6HIT0</accession>
<organism evidence="12 13">
    <name type="scientific">Shewanella psychrophila</name>
    <dbReference type="NCBI Taxonomy" id="225848"/>
    <lineage>
        <taxon>Bacteria</taxon>
        <taxon>Pseudomonadati</taxon>
        <taxon>Pseudomonadota</taxon>
        <taxon>Gammaproteobacteria</taxon>
        <taxon>Alteromonadales</taxon>
        <taxon>Shewanellaceae</taxon>
        <taxon>Shewanella</taxon>
    </lineage>
</organism>
<dbReference type="InterPro" id="IPR024077">
    <property type="entry name" value="Neurolysin/TOP_dom2"/>
</dbReference>
<dbReference type="STRING" id="225848.Sps_00184"/>
<dbReference type="Gene3D" id="1.20.1050.40">
    <property type="entry name" value="Endopeptidase. Chain P, domain 1"/>
    <property type="match status" value="1"/>
</dbReference>
<evidence type="ECO:0000256" key="9">
    <source>
        <dbReference type="RuleBase" id="RU003435"/>
    </source>
</evidence>
<keyword evidence="4 9" id="KW-0378">Hydrolase</keyword>
<dbReference type="PANTHER" id="PTHR11804:SF84">
    <property type="entry name" value="SACCHAROLYSIN"/>
    <property type="match status" value="1"/>
</dbReference>
<dbReference type="EMBL" id="CP014782">
    <property type="protein sequence ID" value="AQS35404.1"/>
    <property type="molecule type" value="Genomic_DNA"/>
</dbReference>
<dbReference type="InterPro" id="IPR045090">
    <property type="entry name" value="Pept_M3A_M3B"/>
</dbReference>
<feature type="domain" description="Oligopeptidase A N-terminal" evidence="11">
    <location>
        <begin position="34"/>
        <end position="149"/>
    </location>
</feature>
<keyword evidence="3 9" id="KW-0479">Metal-binding</keyword>
<keyword evidence="5 9" id="KW-0862">Zinc</keyword>
<dbReference type="InterPro" id="IPR024080">
    <property type="entry name" value="Neurolysin/TOP_N"/>
</dbReference>
<dbReference type="SUPFAM" id="SSF55486">
    <property type="entry name" value="Metalloproteases ('zincins'), catalytic domain"/>
    <property type="match status" value="1"/>
</dbReference>
<dbReference type="GO" id="GO:0046872">
    <property type="term" value="F:metal ion binding"/>
    <property type="evidence" value="ECO:0007669"/>
    <property type="project" value="UniProtKB-UniRule"/>
</dbReference>
<reference evidence="12 13" key="1">
    <citation type="submission" date="2016-03" db="EMBL/GenBank/DDBJ databases">
        <title>Complete genome sequence of Shewanella psychrophila WP2, a deep sea bacterium isolated from west Pacific sediment.</title>
        <authorList>
            <person name="Xu G."/>
            <person name="Jian H."/>
        </authorList>
    </citation>
    <scope>NUCLEOTIDE SEQUENCE [LARGE SCALE GENOMIC DNA]</scope>
    <source>
        <strain evidence="12 13">WP2</strain>
    </source>
</reference>
<dbReference type="PANTHER" id="PTHR11804">
    <property type="entry name" value="PROTEASE M3 THIMET OLIGOPEPTIDASE-RELATED"/>
    <property type="match status" value="1"/>
</dbReference>
<dbReference type="GO" id="GO:0006518">
    <property type="term" value="P:peptide metabolic process"/>
    <property type="evidence" value="ECO:0007669"/>
    <property type="project" value="TreeGrafter"/>
</dbReference>
<comment type="catalytic activity">
    <reaction evidence="7">
        <text>Hydrolysis of oligopeptides, with broad specificity. Gly or Ala commonly occur as P1 or P1' residues, but more distant residues are also important, as is shown by the fact that Z-Gly-Pro-Gly-|-Gly-Pro-Ala is cleaved, but not Z-(Gly)(5).</text>
        <dbReference type="EC" id="3.4.24.70"/>
    </reaction>
</comment>
<dbReference type="KEGG" id="spsw:Sps_00184"/>
<evidence type="ECO:0000313" key="12">
    <source>
        <dbReference type="EMBL" id="AQS35404.1"/>
    </source>
</evidence>
<sequence>MSNPLLTSTTLPQFSKIKPEHIQVAVEQGIANCRSKIDQVLAQSVSFTWDTLVAPLEEVDDELGKIWSPVSHMNSVVSSEEWREAHDACLPLLSEYGTFVGQHQPLYEAYKSLRASSEFEQMSQAKKQVIEHSLRDFELSGIGLSDEDKLRYGELVKRMSELTSSFSNQLLDATQAWSKLITDEGDLAGLPESAIAAAKAMAGAKELEGWLFTLDFPSYLPVMTYSENRELREECYRAFVTRASDQGPFAGEYDNGPLMDEIVALRHELALLLGFESFAHKSLATKMAENPEQVLAFLNELASRSKDQGKTELAELTEFAQQEFDASDLQPWDLTFYAEKLKHHRYEISQELLRPYFPEDKVLSGLFYTVSRLFGLSVEEQKNFDSWHDDVRFFHIRDSDGVHRGSFYLDLYAREGKRGGAWMDDCRGRRQTSNGLQDPVAYLTCNFNAPVDGKPALFTHDEVTTLFHEFGHGIHHMLTKIDVAGVSGINGVPWDAVELPSQFMENWCFEEEALSEISGHHETGEPLPKAMLDKMLAAKNFQSGMVMLRQLEFSLFDFRLHLEYTPEQGAKIQGKLDEVRRQVAVVKAAEFNRFQHSFAHIFAGGYAAGYYSYKWAEVLSADAFSRFEEEGIFNLGTGRSFLENILQMGGSEEPMVLFKRFRGREPKIDALLRHSGIGGE</sequence>
<evidence type="ECO:0000256" key="4">
    <source>
        <dbReference type="ARBA" id="ARBA00022801"/>
    </source>
</evidence>
<evidence type="ECO:0000256" key="6">
    <source>
        <dbReference type="ARBA" id="ARBA00023049"/>
    </source>
</evidence>
<dbReference type="InterPro" id="IPR045666">
    <property type="entry name" value="OpdA_N"/>
</dbReference>
<dbReference type="FunFam" id="3.40.390.10:FF:000009">
    <property type="entry name" value="Oligopeptidase A"/>
    <property type="match status" value="1"/>
</dbReference>
<comment type="similarity">
    <text evidence="1 9">Belongs to the peptidase M3 family.</text>
</comment>
<keyword evidence="6 9" id="KW-0482">Metalloprotease</keyword>
<dbReference type="GO" id="GO:0005829">
    <property type="term" value="C:cytosol"/>
    <property type="evidence" value="ECO:0007669"/>
    <property type="project" value="UniProtKB-ARBA"/>
</dbReference>
<evidence type="ECO:0000256" key="7">
    <source>
        <dbReference type="ARBA" id="ARBA00024603"/>
    </source>
</evidence>
<dbReference type="InterPro" id="IPR024079">
    <property type="entry name" value="MetalloPept_cat_dom_sf"/>
</dbReference>
<evidence type="ECO:0000256" key="8">
    <source>
        <dbReference type="ARBA" id="ARBA00026100"/>
    </source>
</evidence>
<dbReference type="FunFam" id="1.20.1050.40:FF:000002">
    <property type="entry name" value="Oligopeptidase A"/>
    <property type="match status" value="1"/>
</dbReference>
<dbReference type="Proteomes" id="UP000189545">
    <property type="component" value="Chromosome"/>
</dbReference>
<comment type="cofactor">
    <cofactor evidence="9">
        <name>Zn(2+)</name>
        <dbReference type="ChEBI" id="CHEBI:29105"/>
    </cofactor>
    <text evidence="9">Binds 1 zinc ion.</text>
</comment>
<feature type="domain" description="Peptidase M3A/M3B catalytic" evidence="10">
    <location>
        <begin position="222"/>
        <end position="676"/>
    </location>
</feature>
<evidence type="ECO:0000259" key="10">
    <source>
        <dbReference type="Pfam" id="PF01432"/>
    </source>
</evidence>
<dbReference type="RefSeq" id="WP_077750761.1">
    <property type="nucleotide sequence ID" value="NZ_CP014782.1"/>
</dbReference>